<dbReference type="PROSITE" id="PS01332">
    <property type="entry name" value="HTH_RRF2_1"/>
    <property type="match status" value="1"/>
</dbReference>
<dbReference type="HOGENOM" id="CLU_107144_1_4_10"/>
<sequence>MGIFSKTCEYAIRAVFYIAQKSEEGQKVGIREIALHINSPEPFLAKILQKLSKDGLVLSSKGPHGGFYLDPGGLQRSLADIVQAIEGDSIFNGCGMGLSYCSQANPCPLHNDFKKIRNQIVIMLRNTSIGKFNEGLIQGQLTLNK</sequence>
<dbReference type="KEGG" id="dfe:Dfer_2184"/>
<dbReference type="STRING" id="471854.Dfer_2184"/>
<dbReference type="GO" id="GO:0005829">
    <property type="term" value="C:cytosol"/>
    <property type="evidence" value="ECO:0007669"/>
    <property type="project" value="TreeGrafter"/>
</dbReference>
<reference evidence="1 2" key="1">
    <citation type="journal article" date="2009" name="Stand. Genomic Sci.">
        <title>Complete genome sequence of Dyadobacter fermentans type strain (NS114).</title>
        <authorList>
            <person name="Lang E."/>
            <person name="Lapidus A."/>
            <person name="Chertkov O."/>
            <person name="Brettin T."/>
            <person name="Detter J.C."/>
            <person name="Han C."/>
            <person name="Copeland A."/>
            <person name="Glavina Del Rio T."/>
            <person name="Nolan M."/>
            <person name="Chen F."/>
            <person name="Lucas S."/>
            <person name="Tice H."/>
            <person name="Cheng J.F."/>
            <person name="Land M."/>
            <person name="Hauser L."/>
            <person name="Chang Y.J."/>
            <person name="Jeffries C.D."/>
            <person name="Kopitz M."/>
            <person name="Bruce D."/>
            <person name="Goodwin L."/>
            <person name="Pitluck S."/>
            <person name="Ovchinnikova G."/>
            <person name="Pati A."/>
            <person name="Ivanova N."/>
            <person name="Mavrommatis K."/>
            <person name="Chen A."/>
            <person name="Palaniappan K."/>
            <person name="Chain P."/>
            <person name="Bristow J."/>
            <person name="Eisen J.A."/>
            <person name="Markowitz V."/>
            <person name="Hugenholtz P."/>
            <person name="Goker M."/>
            <person name="Rohde M."/>
            <person name="Kyrpides N.C."/>
            <person name="Klenk H.P."/>
        </authorList>
    </citation>
    <scope>NUCLEOTIDE SEQUENCE [LARGE SCALE GENOMIC DNA]</scope>
    <source>
        <strain evidence="2">ATCC 700827 / DSM 18053 / CIP 107007 / KCTC 52180 / NS114</strain>
    </source>
</reference>
<dbReference type="PANTHER" id="PTHR33221">
    <property type="entry name" value="WINGED HELIX-TURN-HELIX TRANSCRIPTIONAL REGULATOR, RRF2 FAMILY"/>
    <property type="match status" value="1"/>
</dbReference>
<dbReference type="EMBL" id="CP001619">
    <property type="protein sequence ID" value="ACT93407.1"/>
    <property type="molecule type" value="Genomic_DNA"/>
</dbReference>
<keyword evidence="2" id="KW-1185">Reference proteome</keyword>
<evidence type="ECO:0000313" key="2">
    <source>
        <dbReference type="Proteomes" id="UP000002011"/>
    </source>
</evidence>
<evidence type="ECO:0000313" key="1">
    <source>
        <dbReference type="EMBL" id="ACT93407.1"/>
    </source>
</evidence>
<dbReference type="PROSITE" id="PS51197">
    <property type="entry name" value="HTH_RRF2_2"/>
    <property type="match status" value="1"/>
</dbReference>
<dbReference type="Gene3D" id="1.10.10.10">
    <property type="entry name" value="Winged helix-like DNA-binding domain superfamily/Winged helix DNA-binding domain"/>
    <property type="match status" value="1"/>
</dbReference>
<dbReference type="Pfam" id="PF02082">
    <property type="entry name" value="Rrf2"/>
    <property type="match status" value="1"/>
</dbReference>
<dbReference type="InterPro" id="IPR036388">
    <property type="entry name" value="WH-like_DNA-bd_sf"/>
</dbReference>
<gene>
    <name evidence="1" type="ordered locus">Dfer_2184</name>
</gene>
<proteinExistence type="predicted"/>
<dbReference type="InterPro" id="IPR000944">
    <property type="entry name" value="Tscrpt_reg_Rrf2"/>
</dbReference>
<dbReference type="OrthoDB" id="9808360at2"/>
<dbReference type="PANTHER" id="PTHR33221:SF2">
    <property type="entry name" value="TRANSCRIPTIONAL REGULATOR"/>
    <property type="match status" value="1"/>
</dbReference>
<dbReference type="RefSeq" id="WP_015811659.1">
    <property type="nucleotide sequence ID" value="NC_013037.1"/>
</dbReference>
<name>C6VYQ2_DYAFD</name>
<dbReference type="eggNOG" id="COG1959">
    <property type="taxonomic scope" value="Bacteria"/>
</dbReference>
<dbReference type="GO" id="GO:0003700">
    <property type="term" value="F:DNA-binding transcription factor activity"/>
    <property type="evidence" value="ECO:0007669"/>
    <property type="project" value="TreeGrafter"/>
</dbReference>
<dbReference type="InterPro" id="IPR036390">
    <property type="entry name" value="WH_DNA-bd_sf"/>
</dbReference>
<dbReference type="SUPFAM" id="SSF46785">
    <property type="entry name" value="Winged helix' DNA-binding domain"/>
    <property type="match status" value="1"/>
</dbReference>
<dbReference type="Proteomes" id="UP000002011">
    <property type="component" value="Chromosome"/>
</dbReference>
<accession>C6VYQ2</accession>
<dbReference type="InterPro" id="IPR030489">
    <property type="entry name" value="TR_Rrf2-type_CS"/>
</dbReference>
<dbReference type="AlphaFoldDB" id="C6VYQ2"/>
<protein>
    <submittedName>
        <fullName evidence="1">Transcriptional regulator, BadM/Rrf2 family</fullName>
    </submittedName>
</protein>
<organism evidence="1 2">
    <name type="scientific">Dyadobacter fermentans (strain ATCC 700827 / DSM 18053 / CIP 107007 / KCTC 52180 / NS114)</name>
    <dbReference type="NCBI Taxonomy" id="471854"/>
    <lineage>
        <taxon>Bacteria</taxon>
        <taxon>Pseudomonadati</taxon>
        <taxon>Bacteroidota</taxon>
        <taxon>Cytophagia</taxon>
        <taxon>Cytophagales</taxon>
        <taxon>Spirosomataceae</taxon>
        <taxon>Dyadobacter</taxon>
    </lineage>
</organism>
<dbReference type="NCBIfam" id="TIGR00738">
    <property type="entry name" value="rrf2_super"/>
    <property type="match status" value="1"/>
</dbReference>